<dbReference type="InterPro" id="IPR024702">
    <property type="entry name" value="Uncharacterised_YmfJ"/>
</dbReference>
<dbReference type="Proteomes" id="UP000253908">
    <property type="component" value="Chromosome"/>
</dbReference>
<sequence>MSVLDNFETWKDFLGNRLQQAQDNGMSEGIMNSIAAEIGDYLAANVEPKNGEQRLLADLWNSADENQQQVLASTMINLVKNSKAH</sequence>
<dbReference type="InterPro" id="IPR038292">
    <property type="entry name" value="YmfJ/YflH_sf"/>
</dbReference>
<dbReference type="InterPro" id="IPR021637">
    <property type="entry name" value="DUF3243"/>
</dbReference>
<protein>
    <submittedName>
        <fullName evidence="1">DUF3243 domain-containing protein</fullName>
    </submittedName>
</protein>
<reference evidence="2" key="1">
    <citation type="submission" date="2017-11" db="EMBL/GenBank/DDBJ databases">
        <authorList>
            <person name="Zhu W."/>
        </authorList>
    </citation>
    <scope>NUCLEOTIDE SEQUENCE [LARGE SCALE GENOMIC DNA]</scope>
    <source>
        <strain evidence="2">160</strain>
    </source>
</reference>
<dbReference type="Pfam" id="PF11588">
    <property type="entry name" value="DUF3243"/>
    <property type="match status" value="1"/>
</dbReference>
<evidence type="ECO:0000313" key="2">
    <source>
        <dbReference type="Proteomes" id="UP000253908"/>
    </source>
</evidence>
<organism evidence="1 2">
    <name type="scientific">Oceanobacillus zhaokaii</name>
    <dbReference type="NCBI Taxonomy" id="2052660"/>
    <lineage>
        <taxon>Bacteria</taxon>
        <taxon>Bacillati</taxon>
        <taxon>Bacillota</taxon>
        <taxon>Bacilli</taxon>
        <taxon>Bacillales</taxon>
        <taxon>Bacillaceae</taxon>
        <taxon>Oceanobacillus</taxon>
    </lineage>
</organism>
<dbReference type="AlphaFoldDB" id="A0A345PFK7"/>
<dbReference type="RefSeq" id="WP_114916084.1">
    <property type="nucleotide sequence ID" value="NZ_CP024848.1"/>
</dbReference>
<proteinExistence type="predicted"/>
<keyword evidence="2" id="KW-1185">Reference proteome</keyword>
<name>A0A345PFK7_9BACI</name>
<gene>
    <name evidence="1" type="ORF">CUC15_07595</name>
</gene>
<accession>A0A345PFK7</accession>
<evidence type="ECO:0000313" key="1">
    <source>
        <dbReference type="EMBL" id="AXI08787.1"/>
    </source>
</evidence>
<dbReference type="EMBL" id="CP024848">
    <property type="protein sequence ID" value="AXI08787.1"/>
    <property type="molecule type" value="Genomic_DNA"/>
</dbReference>
<dbReference type="OrthoDB" id="2382009at2"/>
<dbReference type="PIRSF" id="PIRSF004764">
    <property type="entry name" value="YmfJ"/>
    <property type="match status" value="1"/>
</dbReference>
<dbReference type="Gene3D" id="1.10.760.20">
    <property type="entry name" value="Protein of unknown function DUF3243"/>
    <property type="match status" value="1"/>
</dbReference>
<dbReference type="KEGG" id="ocn:CUC15_07595"/>